<keyword evidence="1" id="KW-0472">Membrane</keyword>
<name>A0ABW9XRK2_9BACL</name>
<gene>
    <name evidence="2" type="ORF">GT019_15450</name>
</gene>
<dbReference type="Proteomes" id="UP000665561">
    <property type="component" value="Unassembled WGS sequence"/>
</dbReference>
<evidence type="ECO:0000256" key="1">
    <source>
        <dbReference type="SAM" id="Phobius"/>
    </source>
</evidence>
<keyword evidence="1" id="KW-0812">Transmembrane</keyword>
<sequence length="67" mass="7384">MNDKDFAFIVHFNHVMTFGTLAPLVQTRGAVLELMKHRLQRAAGSGALQSRRPYTGRAIGTACRPIS</sequence>
<comment type="caution">
    <text evidence="2">The sequence shown here is derived from an EMBL/GenBank/DDBJ whole genome shotgun (WGS) entry which is preliminary data.</text>
</comment>
<reference evidence="2 3" key="1">
    <citation type="submission" date="2020-01" db="EMBL/GenBank/DDBJ databases">
        <title>Paenibacillus soybeanensis sp. nov. isolated from the nodules of soybean (Glycine max(L.) Merr).</title>
        <authorList>
            <person name="Wang H."/>
        </authorList>
    </citation>
    <scope>NUCLEOTIDE SEQUENCE [LARGE SCALE GENOMIC DNA]</scope>
    <source>
        <strain evidence="2 3">T1</strain>
    </source>
</reference>
<feature type="transmembrane region" description="Helical" evidence="1">
    <location>
        <begin position="6"/>
        <end position="25"/>
    </location>
</feature>
<protein>
    <submittedName>
        <fullName evidence="2">Uncharacterized protein</fullName>
    </submittedName>
</protein>
<proteinExistence type="predicted"/>
<keyword evidence="3" id="KW-1185">Reference proteome</keyword>
<evidence type="ECO:0000313" key="2">
    <source>
        <dbReference type="EMBL" id="NBD25279.1"/>
    </source>
</evidence>
<evidence type="ECO:0000313" key="3">
    <source>
        <dbReference type="Proteomes" id="UP000665561"/>
    </source>
</evidence>
<dbReference type="RefSeq" id="WP_161744087.1">
    <property type="nucleotide sequence ID" value="NZ_JAAAMV010000011.1"/>
</dbReference>
<dbReference type="EMBL" id="JAAAMV010000011">
    <property type="protein sequence ID" value="NBD25279.1"/>
    <property type="molecule type" value="Genomic_DNA"/>
</dbReference>
<organism evidence="2 3">
    <name type="scientific">Paenibacillus glycinis</name>
    <dbReference type="NCBI Taxonomy" id="2697035"/>
    <lineage>
        <taxon>Bacteria</taxon>
        <taxon>Bacillati</taxon>
        <taxon>Bacillota</taxon>
        <taxon>Bacilli</taxon>
        <taxon>Bacillales</taxon>
        <taxon>Paenibacillaceae</taxon>
        <taxon>Paenibacillus</taxon>
    </lineage>
</organism>
<keyword evidence="1" id="KW-1133">Transmembrane helix</keyword>
<accession>A0ABW9XRK2</accession>